<dbReference type="Gramene" id="OQU80128">
    <property type="protein sequence ID" value="OQU80128"/>
    <property type="gene ID" value="SORBI_3007G084650"/>
</dbReference>
<keyword evidence="2" id="KW-1185">Reference proteome</keyword>
<dbReference type="AlphaFoldDB" id="A0A1Z5R8Q8"/>
<reference evidence="2" key="2">
    <citation type="journal article" date="2018" name="Plant J.">
        <title>The Sorghum bicolor reference genome: improved assembly, gene annotations, a transcriptome atlas, and signatures of genome organization.</title>
        <authorList>
            <person name="McCormick R.F."/>
            <person name="Truong S.K."/>
            <person name="Sreedasyam A."/>
            <person name="Jenkins J."/>
            <person name="Shu S."/>
            <person name="Sims D."/>
            <person name="Kennedy M."/>
            <person name="Amirebrahimi M."/>
            <person name="Weers B.D."/>
            <person name="McKinley B."/>
            <person name="Mattison A."/>
            <person name="Morishige D.T."/>
            <person name="Grimwood J."/>
            <person name="Schmutz J."/>
            <person name="Mullet J.E."/>
        </authorList>
    </citation>
    <scope>NUCLEOTIDE SEQUENCE [LARGE SCALE GENOMIC DNA]</scope>
    <source>
        <strain evidence="2">cv. BTx623</strain>
    </source>
</reference>
<gene>
    <name evidence="1" type="ORF">SORBI_3007G084650</name>
</gene>
<accession>A0A1Z5R8Q8</accession>
<dbReference type="InParanoid" id="A0A1Z5R8Q8"/>
<evidence type="ECO:0000313" key="2">
    <source>
        <dbReference type="Proteomes" id="UP000000768"/>
    </source>
</evidence>
<proteinExistence type="predicted"/>
<name>A0A1Z5R8Q8_SORBI</name>
<sequence>MAVASARAARCPKACKLDAADDLSIFWAFQAKFRISCLGHHQIAQKGLYHCCLVEETNREHGTCLTR</sequence>
<dbReference type="EMBL" id="CM000766">
    <property type="protein sequence ID" value="OQU80128.1"/>
    <property type="molecule type" value="Genomic_DNA"/>
</dbReference>
<reference evidence="1 2" key="1">
    <citation type="journal article" date="2009" name="Nature">
        <title>The Sorghum bicolor genome and the diversification of grasses.</title>
        <authorList>
            <person name="Paterson A.H."/>
            <person name="Bowers J.E."/>
            <person name="Bruggmann R."/>
            <person name="Dubchak I."/>
            <person name="Grimwood J."/>
            <person name="Gundlach H."/>
            <person name="Haberer G."/>
            <person name="Hellsten U."/>
            <person name="Mitros T."/>
            <person name="Poliakov A."/>
            <person name="Schmutz J."/>
            <person name="Spannagl M."/>
            <person name="Tang H."/>
            <person name="Wang X."/>
            <person name="Wicker T."/>
            <person name="Bharti A.K."/>
            <person name="Chapman J."/>
            <person name="Feltus F.A."/>
            <person name="Gowik U."/>
            <person name="Grigoriev I.V."/>
            <person name="Lyons E."/>
            <person name="Maher C.A."/>
            <person name="Martis M."/>
            <person name="Narechania A."/>
            <person name="Otillar R.P."/>
            <person name="Penning B.W."/>
            <person name="Salamov A.A."/>
            <person name="Wang Y."/>
            <person name="Zhang L."/>
            <person name="Carpita N.C."/>
            <person name="Freeling M."/>
            <person name="Gingle A.R."/>
            <person name="Hash C.T."/>
            <person name="Keller B."/>
            <person name="Klein P."/>
            <person name="Kresovich S."/>
            <person name="McCann M.C."/>
            <person name="Ming R."/>
            <person name="Peterson D.G."/>
            <person name="Mehboob-ur-Rahman"/>
            <person name="Ware D."/>
            <person name="Westhoff P."/>
            <person name="Mayer K.F."/>
            <person name="Messing J."/>
            <person name="Rokhsar D.S."/>
        </authorList>
    </citation>
    <scope>NUCLEOTIDE SEQUENCE [LARGE SCALE GENOMIC DNA]</scope>
    <source>
        <strain evidence="2">cv. BTx623</strain>
    </source>
</reference>
<dbReference type="Proteomes" id="UP000000768">
    <property type="component" value="Chromosome 7"/>
</dbReference>
<organism evidence="1 2">
    <name type="scientific">Sorghum bicolor</name>
    <name type="common">Sorghum</name>
    <name type="synonym">Sorghum vulgare</name>
    <dbReference type="NCBI Taxonomy" id="4558"/>
    <lineage>
        <taxon>Eukaryota</taxon>
        <taxon>Viridiplantae</taxon>
        <taxon>Streptophyta</taxon>
        <taxon>Embryophyta</taxon>
        <taxon>Tracheophyta</taxon>
        <taxon>Spermatophyta</taxon>
        <taxon>Magnoliopsida</taxon>
        <taxon>Liliopsida</taxon>
        <taxon>Poales</taxon>
        <taxon>Poaceae</taxon>
        <taxon>PACMAD clade</taxon>
        <taxon>Panicoideae</taxon>
        <taxon>Andropogonodae</taxon>
        <taxon>Andropogoneae</taxon>
        <taxon>Sorghinae</taxon>
        <taxon>Sorghum</taxon>
    </lineage>
</organism>
<evidence type="ECO:0000313" key="1">
    <source>
        <dbReference type="EMBL" id="OQU80128.1"/>
    </source>
</evidence>
<protein>
    <submittedName>
        <fullName evidence="1">Uncharacterized protein</fullName>
    </submittedName>
</protein>